<dbReference type="Proteomes" id="UP000193588">
    <property type="component" value="Unassembled WGS sequence"/>
</dbReference>
<name>A0A1X4JPJ2_9LACO</name>
<evidence type="ECO:0000313" key="2">
    <source>
        <dbReference type="Proteomes" id="UP000193588"/>
    </source>
</evidence>
<organism evidence="1 2">
    <name type="scientific">Weissella cibaria</name>
    <dbReference type="NCBI Taxonomy" id="137591"/>
    <lineage>
        <taxon>Bacteria</taxon>
        <taxon>Bacillati</taxon>
        <taxon>Bacillota</taxon>
        <taxon>Bacilli</taxon>
        <taxon>Lactobacillales</taxon>
        <taxon>Lactobacillaceae</taxon>
        <taxon>Weissella</taxon>
    </lineage>
</organism>
<dbReference type="OrthoDB" id="2152144at2"/>
<reference evidence="1 2" key="1">
    <citation type="submission" date="2017-04" db="EMBL/GenBank/DDBJ databases">
        <title>The genome sequence of Weissella cibaria isolated from wild Drosophila.</title>
        <authorList>
            <person name="Ricks N.J."/>
            <person name="Carroll C."/>
            <person name="Walters A."/>
            <person name="Newell P.D."/>
            <person name="Chaston J.M."/>
        </authorList>
    </citation>
    <scope>NUCLEOTIDE SEQUENCE [LARGE SCALE GENOMIC DNA]</scope>
    <source>
        <strain evidence="1 2">DmW_103</strain>
    </source>
</reference>
<dbReference type="EMBL" id="NDXJ01000001">
    <property type="protein sequence ID" value="OSP90545.1"/>
    <property type="molecule type" value="Genomic_DNA"/>
</dbReference>
<comment type="caution">
    <text evidence="1">The sequence shown here is derived from an EMBL/GenBank/DDBJ whole genome shotgun (WGS) entry which is preliminary data.</text>
</comment>
<proteinExistence type="predicted"/>
<evidence type="ECO:0000313" key="1">
    <source>
        <dbReference type="EMBL" id="OSP90545.1"/>
    </source>
</evidence>
<protein>
    <submittedName>
        <fullName evidence="1">Uncharacterized protein</fullName>
    </submittedName>
</protein>
<dbReference type="AlphaFoldDB" id="A0A1X4JPJ2"/>
<sequence>MNEITLINEDGEKMTFANMVPAALEKTDNESLEELGYMAKILKARFKDIDAEIKKRLEDGQQFGRVEYVERTKKMIPQDDNDLKQQFIFKYGYDAVELKSPTQLRKQFGKAIEEDLEAITVFDTTNAVKWN</sequence>
<dbReference type="RefSeq" id="WP_085636807.1">
    <property type="nucleotide sequence ID" value="NZ_CABJFA010000007.1"/>
</dbReference>
<gene>
    <name evidence="1" type="ORF">B9D04_00095</name>
</gene>
<accession>A0A1X4JPJ2</accession>